<dbReference type="PROSITE" id="PS00135">
    <property type="entry name" value="TRYPSIN_SER"/>
    <property type="match status" value="1"/>
</dbReference>
<dbReference type="InterPro" id="IPR009003">
    <property type="entry name" value="Peptidase_S1_PA"/>
</dbReference>
<dbReference type="GeneTree" id="ENSGT01050000244971"/>
<dbReference type="InterPro" id="IPR001314">
    <property type="entry name" value="Peptidase_S1A"/>
</dbReference>
<accession>A0A674J036</accession>
<sequence>MSRSLHQPFNMVRTCLLYIFKQGVSTPHDPSSPHPSTVGNPSSDTDISPPHTHTLVAAEDERIIGGQSCGRHQQPFQVALMGSPNMVRCGGVLIDPGWVLTAAHCDTAPISIRLGEYSLKTSEGTEQCIKSTQSFPHPNYNLTSHDYDIMLLKLQNTANLNNYVKTIGLPDRCPEPNTECLVSGWGTTQTPKVQYPNILQCGKVYIQPNADCNKSYPGAVTENMLCAGVKEGGVDSCQGDSGGPLVCNGKLQGIVSWGSQVCAPKGKPGVYTKVCRFTNWIWSTIRENSSNRASITC</sequence>
<evidence type="ECO:0000256" key="2">
    <source>
        <dbReference type="ARBA" id="ARBA00022670"/>
    </source>
</evidence>
<evidence type="ECO:0000256" key="7">
    <source>
        <dbReference type="SAM" id="MobiDB-lite"/>
    </source>
</evidence>
<dbReference type="Proteomes" id="UP000472274">
    <property type="component" value="Unplaced"/>
</dbReference>
<dbReference type="AlphaFoldDB" id="A0A674J036"/>
<dbReference type="GO" id="GO:0006508">
    <property type="term" value="P:proteolysis"/>
    <property type="evidence" value="ECO:0007669"/>
    <property type="project" value="UniProtKB-KW"/>
</dbReference>
<comment type="similarity">
    <text evidence="1">Belongs to the peptidase S1 family.</text>
</comment>
<dbReference type="Ensembl" id="ENSTMTT00000013364.1">
    <property type="protein sequence ID" value="ENSTMTP00000012919.1"/>
    <property type="gene ID" value="ENSTMTG00000009101.1"/>
</dbReference>
<dbReference type="InParanoid" id="A0A674J036"/>
<feature type="compositionally biased region" description="Low complexity" evidence="7">
    <location>
        <begin position="26"/>
        <end position="37"/>
    </location>
</feature>
<dbReference type="PANTHER" id="PTHR24271:SF48">
    <property type="entry name" value="KALLIKREIN-14"/>
    <property type="match status" value="1"/>
</dbReference>
<dbReference type="GO" id="GO:0004252">
    <property type="term" value="F:serine-type endopeptidase activity"/>
    <property type="evidence" value="ECO:0007669"/>
    <property type="project" value="InterPro"/>
</dbReference>
<evidence type="ECO:0000313" key="9">
    <source>
        <dbReference type="Ensembl" id="ENSTMTP00000012919.1"/>
    </source>
</evidence>
<name>A0A674J036_9SAUR</name>
<evidence type="ECO:0000259" key="8">
    <source>
        <dbReference type="PROSITE" id="PS50240"/>
    </source>
</evidence>
<evidence type="ECO:0000256" key="6">
    <source>
        <dbReference type="RuleBase" id="RU363034"/>
    </source>
</evidence>
<dbReference type="SUPFAM" id="SSF50494">
    <property type="entry name" value="Trypsin-like serine proteases"/>
    <property type="match status" value="1"/>
</dbReference>
<keyword evidence="3 6" id="KW-0378">Hydrolase</keyword>
<dbReference type="PANTHER" id="PTHR24271">
    <property type="entry name" value="KALLIKREIN-RELATED"/>
    <property type="match status" value="1"/>
</dbReference>
<dbReference type="CDD" id="cd00190">
    <property type="entry name" value="Tryp_SPc"/>
    <property type="match status" value="1"/>
</dbReference>
<reference evidence="9" key="2">
    <citation type="submission" date="2025-09" db="UniProtKB">
        <authorList>
            <consortium name="Ensembl"/>
        </authorList>
    </citation>
    <scope>IDENTIFICATION</scope>
</reference>
<evidence type="ECO:0000256" key="5">
    <source>
        <dbReference type="ARBA" id="ARBA00023157"/>
    </source>
</evidence>
<dbReference type="Gene3D" id="2.40.10.10">
    <property type="entry name" value="Trypsin-like serine proteases"/>
    <property type="match status" value="2"/>
</dbReference>
<dbReference type="PROSITE" id="PS50240">
    <property type="entry name" value="TRYPSIN_DOM"/>
    <property type="match status" value="1"/>
</dbReference>
<evidence type="ECO:0000256" key="3">
    <source>
        <dbReference type="ARBA" id="ARBA00022801"/>
    </source>
</evidence>
<evidence type="ECO:0000313" key="10">
    <source>
        <dbReference type="Proteomes" id="UP000472274"/>
    </source>
</evidence>
<dbReference type="InterPro" id="IPR043504">
    <property type="entry name" value="Peptidase_S1_PA_chymotrypsin"/>
</dbReference>
<keyword evidence="5" id="KW-1015">Disulfide bond</keyword>
<keyword evidence="10" id="KW-1185">Reference proteome</keyword>
<keyword evidence="2 6" id="KW-0645">Protease</keyword>
<keyword evidence="4 6" id="KW-0720">Serine protease</keyword>
<dbReference type="InterPro" id="IPR033116">
    <property type="entry name" value="TRYPSIN_SER"/>
</dbReference>
<feature type="domain" description="Peptidase S1" evidence="8">
    <location>
        <begin position="63"/>
        <end position="286"/>
    </location>
</feature>
<organism evidence="9 10">
    <name type="scientific">Terrapene triunguis</name>
    <name type="common">Three-toed box turtle</name>
    <dbReference type="NCBI Taxonomy" id="2587831"/>
    <lineage>
        <taxon>Eukaryota</taxon>
        <taxon>Metazoa</taxon>
        <taxon>Chordata</taxon>
        <taxon>Craniata</taxon>
        <taxon>Vertebrata</taxon>
        <taxon>Euteleostomi</taxon>
        <taxon>Archelosauria</taxon>
        <taxon>Testudinata</taxon>
        <taxon>Testudines</taxon>
        <taxon>Cryptodira</taxon>
        <taxon>Durocryptodira</taxon>
        <taxon>Testudinoidea</taxon>
        <taxon>Emydidae</taxon>
        <taxon>Terrapene</taxon>
    </lineage>
</organism>
<feature type="region of interest" description="Disordered" evidence="7">
    <location>
        <begin position="26"/>
        <end position="51"/>
    </location>
</feature>
<gene>
    <name evidence="9" type="primary">LOC112124359</name>
</gene>
<dbReference type="InterPro" id="IPR018114">
    <property type="entry name" value="TRYPSIN_HIS"/>
</dbReference>
<dbReference type="PROSITE" id="PS00134">
    <property type="entry name" value="TRYPSIN_HIS"/>
    <property type="match status" value="1"/>
</dbReference>
<dbReference type="Pfam" id="PF00089">
    <property type="entry name" value="Trypsin"/>
    <property type="match status" value="1"/>
</dbReference>
<dbReference type="SMART" id="SM00020">
    <property type="entry name" value="Tryp_SPc"/>
    <property type="match status" value="1"/>
</dbReference>
<evidence type="ECO:0000256" key="4">
    <source>
        <dbReference type="ARBA" id="ARBA00022825"/>
    </source>
</evidence>
<evidence type="ECO:0000256" key="1">
    <source>
        <dbReference type="ARBA" id="ARBA00007664"/>
    </source>
</evidence>
<dbReference type="PRINTS" id="PR00722">
    <property type="entry name" value="CHYMOTRYPSIN"/>
</dbReference>
<reference evidence="9" key="1">
    <citation type="submission" date="2025-08" db="UniProtKB">
        <authorList>
            <consortium name="Ensembl"/>
        </authorList>
    </citation>
    <scope>IDENTIFICATION</scope>
</reference>
<dbReference type="GO" id="GO:0030141">
    <property type="term" value="C:secretory granule"/>
    <property type="evidence" value="ECO:0007669"/>
    <property type="project" value="TreeGrafter"/>
</dbReference>
<protein>
    <recommendedName>
        <fullName evidence="8">Peptidase S1 domain-containing protein</fullName>
    </recommendedName>
</protein>
<dbReference type="InterPro" id="IPR001254">
    <property type="entry name" value="Trypsin_dom"/>
</dbReference>
<proteinExistence type="inferred from homology"/>
<dbReference type="FunFam" id="2.40.10.10:FF:000077">
    <property type="entry name" value="Predicted protein"/>
    <property type="match status" value="1"/>
</dbReference>